<dbReference type="SUPFAM" id="SSF57903">
    <property type="entry name" value="FYVE/PHD zinc finger"/>
    <property type="match status" value="2"/>
</dbReference>
<dbReference type="InterPro" id="IPR006642">
    <property type="entry name" value="Rad18_UBZ4"/>
</dbReference>
<name>A0A8K0VXS4_9PLEO</name>
<dbReference type="InterPro" id="IPR000306">
    <property type="entry name" value="Znf_FYVE"/>
</dbReference>
<dbReference type="EMBL" id="JAGMVJ010000012">
    <property type="protein sequence ID" value="KAH7084142.1"/>
    <property type="molecule type" value="Genomic_DNA"/>
</dbReference>
<evidence type="ECO:0000256" key="7">
    <source>
        <dbReference type="SAM" id="Coils"/>
    </source>
</evidence>
<feature type="domain" description="FYVE-type" evidence="9">
    <location>
        <begin position="353"/>
        <end position="427"/>
    </location>
</feature>
<evidence type="ECO:0000256" key="6">
    <source>
        <dbReference type="PROSITE-ProRule" id="PRU00091"/>
    </source>
</evidence>
<keyword evidence="11" id="KW-1185">Reference proteome</keyword>
<evidence type="ECO:0000313" key="10">
    <source>
        <dbReference type="EMBL" id="KAH7084142.1"/>
    </source>
</evidence>
<gene>
    <name evidence="10" type="ORF">FB567DRAFT_561297</name>
</gene>
<dbReference type="PROSITE" id="PS50178">
    <property type="entry name" value="ZF_FYVE"/>
    <property type="match status" value="1"/>
</dbReference>
<dbReference type="Gene3D" id="3.30.40.10">
    <property type="entry name" value="Zinc/RING finger domain, C3HC4 (zinc finger)"/>
    <property type="match status" value="2"/>
</dbReference>
<dbReference type="SMART" id="SM00734">
    <property type="entry name" value="ZnF_Rad18"/>
    <property type="match status" value="1"/>
</dbReference>
<keyword evidence="2" id="KW-0227">DNA damage</keyword>
<evidence type="ECO:0000256" key="8">
    <source>
        <dbReference type="SAM" id="MobiDB-lite"/>
    </source>
</evidence>
<dbReference type="InterPro" id="IPR013083">
    <property type="entry name" value="Znf_RING/FYVE/PHD"/>
</dbReference>
<feature type="compositionally biased region" description="Low complexity" evidence="8">
    <location>
        <begin position="161"/>
        <end position="171"/>
    </location>
</feature>
<evidence type="ECO:0000256" key="5">
    <source>
        <dbReference type="ARBA" id="ARBA00023204"/>
    </source>
</evidence>
<dbReference type="AlphaFoldDB" id="A0A8K0VXS4"/>
<dbReference type="GO" id="GO:0003677">
    <property type="term" value="F:DNA binding"/>
    <property type="evidence" value="ECO:0007669"/>
    <property type="project" value="InterPro"/>
</dbReference>
<dbReference type="OrthoDB" id="166134at2759"/>
<evidence type="ECO:0000256" key="2">
    <source>
        <dbReference type="ARBA" id="ARBA00022763"/>
    </source>
</evidence>
<dbReference type="InterPro" id="IPR011011">
    <property type="entry name" value="Znf_FYVE_PHD"/>
</dbReference>
<dbReference type="GO" id="GO:0006281">
    <property type="term" value="P:DNA repair"/>
    <property type="evidence" value="ECO:0007669"/>
    <property type="project" value="UniProtKB-KW"/>
</dbReference>
<keyword evidence="1" id="KW-0479">Metal-binding</keyword>
<dbReference type="InterPro" id="IPR021565">
    <property type="entry name" value="Rbsn_Rab-bd"/>
</dbReference>
<protein>
    <submittedName>
        <fullName evidence="10">FYVE zinc finger-domain-containing protein</fullName>
    </submittedName>
</protein>
<proteinExistence type="predicted"/>
<feature type="compositionally biased region" description="Basic and acidic residues" evidence="8">
    <location>
        <begin position="181"/>
        <end position="191"/>
    </location>
</feature>
<feature type="coiled-coil region" evidence="7">
    <location>
        <begin position="579"/>
        <end position="646"/>
    </location>
</feature>
<evidence type="ECO:0000256" key="4">
    <source>
        <dbReference type="ARBA" id="ARBA00022833"/>
    </source>
</evidence>
<dbReference type="GO" id="GO:0008270">
    <property type="term" value="F:zinc ion binding"/>
    <property type="evidence" value="ECO:0007669"/>
    <property type="project" value="UniProtKB-KW"/>
</dbReference>
<dbReference type="CDD" id="cd15761">
    <property type="entry name" value="FYVE1_Vac1p_like"/>
    <property type="match status" value="1"/>
</dbReference>
<reference evidence="10" key="1">
    <citation type="journal article" date="2021" name="Nat. Commun.">
        <title>Genetic determinants of endophytism in the Arabidopsis root mycobiome.</title>
        <authorList>
            <person name="Mesny F."/>
            <person name="Miyauchi S."/>
            <person name="Thiergart T."/>
            <person name="Pickel B."/>
            <person name="Atanasova L."/>
            <person name="Karlsson M."/>
            <person name="Huettel B."/>
            <person name="Barry K.W."/>
            <person name="Haridas S."/>
            <person name="Chen C."/>
            <person name="Bauer D."/>
            <person name="Andreopoulos W."/>
            <person name="Pangilinan J."/>
            <person name="LaButti K."/>
            <person name="Riley R."/>
            <person name="Lipzen A."/>
            <person name="Clum A."/>
            <person name="Drula E."/>
            <person name="Henrissat B."/>
            <person name="Kohler A."/>
            <person name="Grigoriev I.V."/>
            <person name="Martin F.M."/>
            <person name="Hacquard S."/>
        </authorList>
    </citation>
    <scope>NUCLEOTIDE SEQUENCE</scope>
    <source>
        <strain evidence="10">MPI-SDFR-AT-0120</strain>
    </source>
</reference>
<evidence type="ECO:0000259" key="9">
    <source>
        <dbReference type="PROSITE" id="PS50178"/>
    </source>
</evidence>
<keyword evidence="5" id="KW-0234">DNA repair</keyword>
<dbReference type="Gene3D" id="4.10.860.20">
    <property type="entry name" value="Rabenosyn, Rab binding domain"/>
    <property type="match status" value="1"/>
</dbReference>
<evidence type="ECO:0000256" key="1">
    <source>
        <dbReference type="ARBA" id="ARBA00022723"/>
    </source>
</evidence>
<dbReference type="CDD" id="cd15737">
    <property type="entry name" value="FYVE2_Vac1p_like"/>
    <property type="match status" value="1"/>
</dbReference>
<dbReference type="InterPro" id="IPR036531">
    <property type="entry name" value="Rbsn_Rab-bd_sf"/>
</dbReference>
<organism evidence="10 11">
    <name type="scientific">Paraphoma chrysanthemicola</name>
    <dbReference type="NCBI Taxonomy" id="798071"/>
    <lineage>
        <taxon>Eukaryota</taxon>
        <taxon>Fungi</taxon>
        <taxon>Dikarya</taxon>
        <taxon>Ascomycota</taxon>
        <taxon>Pezizomycotina</taxon>
        <taxon>Dothideomycetes</taxon>
        <taxon>Pleosporomycetidae</taxon>
        <taxon>Pleosporales</taxon>
        <taxon>Pleosporineae</taxon>
        <taxon>Phaeosphaeriaceae</taxon>
        <taxon>Paraphoma</taxon>
    </lineage>
</organism>
<sequence>MASRRSLGGGRVLGSGRNLSPAISPQPQAHHRRNASLLSPSESSVSLSSQTSNSPASTAETREDITSKVLLGPGENAAASASSRLVCPICNEDMVTLLQLNRHLDDNHQNLVEEEQDEVKNWFESQMEKAKKFQPLAVLNQKLKGLDVFESNDAPTPPPSTSHSASNSTTHVVHEPAPVPVRRDPEEEVTRAHWQRPGYRDVCSDPVCRRPITSQMALGGGQAAVNCRQCGRLFCEEHTMYQMKLSRQAKHDPTRGVWCRVCETCYKSRDGYIDNHGFERNHFDEFAKIRRKRVDREYMEVSRLEKRLTKLTTLLANPPPAEDTPSSGGWFGLSAAKNQRKALEQSIITWEEDAKVTNCPFCQQEFSTYTFRRHHCRMCGRVVCSDPKTECSTEVGLNVAAGSKTEKSANQLNIDVRMCKDCKHTLFARGDFARELASKPKDQKAYENLAQFERGIRLLLPRFQKLLQALQDPEKPPTPQQLSDATKVRKRLMDAFAQFDVAAKRIRDLPTDSPTQQKLQKAVYQQAYSFLSLHMLPLRSLPRILKHAVPQGRSNAGGALASIKLNDRSAGSVVSSSEVSAMETEEKELRERLIILEEQKFMVSEMVANATKHRRFDEVTSLAQNLEDLNKEIDQVNGQLGQLDFASAYQKDMASPG</sequence>
<dbReference type="SMART" id="SM00064">
    <property type="entry name" value="FYVE"/>
    <property type="match status" value="2"/>
</dbReference>
<accession>A0A8K0VXS4</accession>
<dbReference type="InterPro" id="IPR017455">
    <property type="entry name" value="Znf_FYVE-rel"/>
</dbReference>
<dbReference type="InterPro" id="IPR052727">
    <property type="entry name" value="Rab4/Rab5_effector"/>
</dbReference>
<comment type="caution">
    <text evidence="10">The sequence shown here is derived from an EMBL/GenBank/DDBJ whole genome shotgun (WGS) entry which is preliminary data.</text>
</comment>
<evidence type="ECO:0000313" key="11">
    <source>
        <dbReference type="Proteomes" id="UP000813461"/>
    </source>
</evidence>
<keyword evidence="7" id="KW-0175">Coiled coil</keyword>
<evidence type="ECO:0000256" key="3">
    <source>
        <dbReference type="ARBA" id="ARBA00022771"/>
    </source>
</evidence>
<feature type="region of interest" description="Disordered" evidence="8">
    <location>
        <begin position="1"/>
        <end position="64"/>
    </location>
</feature>
<dbReference type="Pfam" id="PF11464">
    <property type="entry name" value="Rbsn"/>
    <property type="match status" value="1"/>
</dbReference>
<dbReference type="PANTHER" id="PTHR13510">
    <property type="entry name" value="FYVE-FINGER-CONTAINING RAB5 EFFECTOR PROTEIN RABENOSYN-5-RELATED"/>
    <property type="match status" value="1"/>
</dbReference>
<feature type="region of interest" description="Disordered" evidence="8">
    <location>
        <begin position="149"/>
        <end position="193"/>
    </location>
</feature>
<feature type="compositionally biased region" description="Low complexity" evidence="8">
    <location>
        <begin position="36"/>
        <end position="54"/>
    </location>
</feature>
<dbReference type="Pfam" id="PF01363">
    <property type="entry name" value="FYVE"/>
    <property type="match status" value="1"/>
</dbReference>
<dbReference type="Proteomes" id="UP000813461">
    <property type="component" value="Unassembled WGS sequence"/>
</dbReference>
<dbReference type="PANTHER" id="PTHR13510:SF44">
    <property type="entry name" value="RABENOSYN-5"/>
    <property type="match status" value="1"/>
</dbReference>
<dbReference type="SUPFAM" id="SSF140125">
    <property type="entry name" value="Rabenosyn-5 Rab-binding domain-like"/>
    <property type="match status" value="1"/>
</dbReference>
<keyword evidence="4" id="KW-0862">Zinc</keyword>
<keyword evidence="3 6" id="KW-0863">Zinc-finger</keyword>